<keyword evidence="2" id="KW-1185">Reference proteome</keyword>
<gene>
    <name evidence="1" type="ORF">JD844_003887</name>
</gene>
<accession>A0ABQ7TDZ6</accession>
<evidence type="ECO:0000313" key="1">
    <source>
        <dbReference type="EMBL" id="KAH0627746.1"/>
    </source>
</evidence>
<dbReference type="EMBL" id="JAIPUX010000521">
    <property type="protein sequence ID" value="KAH0627746.1"/>
    <property type="molecule type" value="Genomic_DNA"/>
</dbReference>
<sequence length="74" mass="8594">MQENFRLVASLAGCDISVKEEEEEDTRHGGEEGTRGFFLERVLFPSWKAYDESFCGEDPCQEKLYLLELFLCHN</sequence>
<feature type="non-terminal residue" evidence="1">
    <location>
        <position position="74"/>
    </location>
</feature>
<comment type="caution">
    <text evidence="1">The sequence shown here is derived from an EMBL/GenBank/DDBJ whole genome shotgun (WGS) entry which is preliminary data.</text>
</comment>
<reference evidence="1 2" key="1">
    <citation type="journal article" date="2022" name="Gigascience">
        <title>A chromosome-level genome assembly and annotation of the desert horned lizard, Phrynosoma platyrhinos, provides insight into chromosomal rearrangements among reptiles.</title>
        <authorList>
            <person name="Koochekian N."/>
            <person name="Ascanio A."/>
            <person name="Farleigh K."/>
            <person name="Card D.C."/>
            <person name="Schield D.R."/>
            <person name="Castoe T.A."/>
            <person name="Jezkova T."/>
        </authorList>
    </citation>
    <scope>NUCLEOTIDE SEQUENCE [LARGE SCALE GENOMIC DNA]</scope>
    <source>
        <strain evidence="1">NK-2021</strain>
    </source>
</reference>
<evidence type="ECO:0000313" key="2">
    <source>
        <dbReference type="Proteomes" id="UP000826234"/>
    </source>
</evidence>
<name>A0ABQ7TDZ6_PHRPL</name>
<dbReference type="Proteomes" id="UP000826234">
    <property type="component" value="Unassembled WGS sequence"/>
</dbReference>
<protein>
    <submittedName>
        <fullName evidence="1">Uncharacterized protein</fullName>
    </submittedName>
</protein>
<proteinExistence type="predicted"/>
<organism evidence="1 2">
    <name type="scientific">Phrynosoma platyrhinos</name>
    <name type="common">Desert horned lizard</name>
    <dbReference type="NCBI Taxonomy" id="52577"/>
    <lineage>
        <taxon>Eukaryota</taxon>
        <taxon>Metazoa</taxon>
        <taxon>Chordata</taxon>
        <taxon>Craniata</taxon>
        <taxon>Vertebrata</taxon>
        <taxon>Euteleostomi</taxon>
        <taxon>Lepidosauria</taxon>
        <taxon>Squamata</taxon>
        <taxon>Bifurcata</taxon>
        <taxon>Unidentata</taxon>
        <taxon>Episquamata</taxon>
        <taxon>Toxicofera</taxon>
        <taxon>Iguania</taxon>
        <taxon>Phrynosomatidae</taxon>
        <taxon>Phrynosomatinae</taxon>
        <taxon>Phrynosoma</taxon>
    </lineage>
</organism>